<name>A0A9N9P5W9_9GLOM</name>
<keyword evidence="3" id="KW-1185">Reference proteome</keyword>
<dbReference type="AlphaFoldDB" id="A0A9N9P5W9"/>
<dbReference type="Proteomes" id="UP000789405">
    <property type="component" value="Unassembled WGS sequence"/>
</dbReference>
<accession>A0A9N9P5W9</accession>
<evidence type="ECO:0000256" key="1">
    <source>
        <dbReference type="SAM" id="MobiDB-lite"/>
    </source>
</evidence>
<comment type="caution">
    <text evidence="2">The sequence shown here is derived from an EMBL/GenBank/DDBJ whole genome shotgun (WGS) entry which is preliminary data.</text>
</comment>
<evidence type="ECO:0000313" key="2">
    <source>
        <dbReference type="EMBL" id="CAG8787184.1"/>
    </source>
</evidence>
<feature type="non-terminal residue" evidence="2">
    <location>
        <position position="66"/>
    </location>
</feature>
<reference evidence="2" key="1">
    <citation type="submission" date="2021-06" db="EMBL/GenBank/DDBJ databases">
        <authorList>
            <person name="Kallberg Y."/>
            <person name="Tangrot J."/>
            <person name="Rosling A."/>
        </authorList>
    </citation>
    <scope>NUCLEOTIDE SEQUENCE</scope>
    <source>
        <strain evidence="2">MA453B</strain>
    </source>
</reference>
<dbReference type="EMBL" id="CAJVPY010024726">
    <property type="protein sequence ID" value="CAG8787184.1"/>
    <property type="molecule type" value="Genomic_DNA"/>
</dbReference>
<evidence type="ECO:0000313" key="3">
    <source>
        <dbReference type="Proteomes" id="UP000789405"/>
    </source>
</evidence>
<gene>
    <name evidence="2" type="ORF">DERYTH_LOCUS20655</name>
</gene>
<protein>
    <submittedName>
        <fullName evidence="2">25102_t:CDS:1</fullName>
    </submittedName>
</protein>
<sequence>MSPQNRFAANVVGKFHEENQKESSNINLKSNRVTRVKSKKGQVGGSNEISSKRIVTDELGDEIGET</sequence>
<organism evidence="2 3">
    <name type="scientific">Dentiscutata erythropus</name>
    <dbReference type="NCBI Taxonomy" id="1348616"/>
    <lineage>
        <taxon>Eukaryota</taxon>
        <taxon>Fungi</taxon>
        <taxon>Fungi incertae sedis</taxon>
        <taxon>Mucoromycota</taxon>
        <taxon>Glomeromycotina</taxon>
        <taxon>Glomeromycetes</taxon>
        <taxon>Diversisporales</taxon>
        <taxon>Gigasporaceae</taxon>
        <taxon>Dentiscutata</taxon>
    </lineage>
</organism>
<proteinExistence type="predicted"/>
<feature type="region of interest" description="Disordered" evidence="1">
    <location>
        <begin position="34"/>
        <end position="66"/>
    </location>
</feature>